<dbReference type="InParanoid" id="A0A165EDH1"/>
<accession>A0A165EDH1</accession>
<dbReference type="EMBL" id="KV426148">
    <property type="protein sequence ID" value="KZV86677.1"/>
    <property type="molecule type" value="Genomic_DNA"/>
</dbReference>
<keyword evidence="2" id="KW-1185">Reference proteome</keyword>
<proteinExistence type="predicted"/>
<dbReference type="AlphaFoldDB" id="A0A165EDH1"/>
<reference evidence="1 2" key="1">
    <citation type="journal article" date="2016" name="Mol. Biol. Evol.">
        <title>Comparative Genomics of Early-Diverging Mushroom-Forming Fungi Provides Insights into the Origins of Lignocellulose Decay Capabilities.</title>
        <authorList>
            <person name="Nagy L.G."/>
            <person name="Riley R."/>
            <person name="Tritt A."/>
            <person name="Adam C."/>
            <person name="Daum C."/>
            <person name="Floudas D."/>
            <person name="Sun H."/>
            <person name="Yadav J.S."/>
            <person name="Pangilinan J."/>
            <person name="Larsson K.H."/>
            <person name="Matsuura K."/>
            <person name="Barry K."/>
            <person name="Labutti K."/>
            <person name="Kuo R."/>
            <person name="Ohm R.A."/>
            <person name="Bhattacharya S.S."/>
            <person name="Shirouzu T."/>
            <person name="Yoshinaga Y."/>
            <person name="Martin F.M."/>
            <person name="Grigoriev I.V."/>
            <person name="Hibbett D.S."/>
        </authorList>
    </citation>
    <scope>NUCLEOTIDE SEQUENCE [LARGE SCALE GENOMIC DNA]</scope>
    <source>
        <strain evidence="1 2">HHB12029</strain>
    </source>
</reference>
<gene>
    <name evidence="1" type="ORF">EXIGLDRAFT_840558</name>
</gene>
<dbReference type="Proteomes" id="UP000077266">
    <property type="component" value="Unassembled WGS sequence"/>
</dbReference>
<evidence type="ECO:0000313" key="1">
    <source>
        <dbReference type="EMBL" id="KZV86677.1"/>
    </source>
</evidence>
<evidence type="ECO:0000313" key="2">
    <source>
        <dbReference type="Proteomes" id="UP000077266"/>
    </source>
</evidence>
<sequence>MADPTGLVSLGLGVAKKAVKHGSTIRSRQRHLKELRYAVDLASAILHNAEQSNDPVTRTAHQDVLGPYIFEAGHFLRRVEDRKWLASTINKFGRVSNDDTELKRLLSAFEGAPGRIDARIIELRVSLTQTRQRSNHNELLVVLEKQQSDIRSIHTDLARSLRIYGGFFG</sequence>
<organism evidence="1 2">
    <name type="scientific">Exidia glandulosa HHB12029</name>
    <dbReference type="NCBI Taxonomy" id="1314781"/>
    <lineage>
        <taxon>Eukaryota</taxon>
        <taxon>Fungi</taxon>
        <taxon>Dikarya</taxon>
        <taxon>Basidiomycota</taxon>
        <taxon>Agaricomycotina</taxon>
        <taxon>Agaricomycetes</taxon>
        <taxon>Auriculariales</taxon>
        <taxon>Exidiaceae</taxon>
        <taxon>Exidia</taxon>
    </lineage>
</organism>
<name>A0A165EDH1_EXIGL</name>
<protein>
    <submittedName>
        <fullName evidence="1">Uncharacterized protein</fullName>
    </submittedName>
</protein>